<dbReference type="EMBL" id="UYYB01131137">
    <property type="protein sequence ID" value="VDM84569.1"/>
    <property type="molecule type" value="Genomic_DNA"/>
</dbReference>
<sequence>MPAHALYFTVYEKTKSYNVFKGFLTGNTAGHSNTLAYGAAGAVATLIHDA</sequence>
<proteinExistence type="predicted"/>
<reference evidence="1 2" key="1">
    <citation type="submission" date="2018-11" db="EMBL/GenBank/DDBJ databases">
        <authorList>
            <consortium name="Pathogen Informatics"/>
        </authorList>
    </citation>
    <scope>NUCLEOTIDE SEQUENCE [LARGE SCALE GENOMIC DNA]</scope>
</reference>
<accession>A0A3P7JX73</accession>
<evidence type="ECO:0000313" key="1">
    <source>
        <dbReference type="EMBL" id="VDM84569.1"/>
    </source>
</evidence>
<evidence type="ECO:0000313" key="2">
    <source>
        <dbReference type="Proteomes" id="UP000270094"/>
    </source>
</evidence>
<organism evidence="1 2">
    <name type="scientific">Strongylus vulgaris</name>
    <name type="common">Blood worm</name>
    <dbReference type="NCBI Taxonomy" id="40348"/>
    <lineage>
        <taxon>Eukaryota</taxon>
        <taxon>Metazoa</taxon>
        <taxon>Ecdysozoa</taxon>
        <taxon>Nematoda</taxon>
        <taxon>Chromadorea</taxon>
        <taxon>Rhabditida</taxon>
        <taxon>Rhabditina</taxon>
        <taxon>Rhabditomorpha</taxon>
        <taxon>Strongyloidea</taxon>
        <taxon>Strongylidae</taxon>
        <taxon>Strongylus</taxon>
    </lineage>
</organism>
<gene>
    <name evidence="1" type="ORF">SVUK_LOCUS19567</name>
</gene>
<name>A0A3P7JX73_STRVU</name>
<protein>
    <submittedName>
        <fullName evidence="1">Uncharacterized protein</fullName>
    </submittedName>
</protein>
<dbReference type="OrthoDB" id="43906at2759"/>
<dbReference type="AlphaFoldDB" id="A0A3P7JX73"/>
<dbReference type="Proteomes" id="UP000270094">
    <property type="component" value="Unassembled WGS sequence"/>
</dbReference>
<keyword evidence="2" id="KW-1185">Reference proteome</keyword>
<feature type="non-terminal residue" evidence="1">
    <location>
        <position position="50"/>
    </location>
</feature>